<feature type="compositionally biased region" description="Polar residues" evidence="1">
    <location>
        <begin position="1"/>
        <end position="10"/>
    </location>
</feature>
<feature type="compositionally biased region" description="Basic residues" evidence="1">
    <location>
        <begin position="137"/>
        <end position="148"/>
    </location>
</feature>
<dbReference type="PANTHER" id="PTHR36045">
    <property type="entry name" value="OS04G0558500 PROTEIN"/>
    <property type="match status" value="1"/>
</dbReference>
<evidence type="ECO:0000313" key="2">
    <source>
        <dbReference type="EMBL" id="KAF5946253.1"/>
    </source>
</evidence>
<reference evidence="3" key="1">
    <citation type="journal article" date="2020" name="Nat. Commun.">
        <title>Genome assembly of wild tea tree DASZ reveals pedigree and selection history of tea varieties.</title>
        <authorList>
            <person name="Zhang W."/>
            <person name="Zhang Y."/>
            <person name="Qiu H."/>
            <person name="Guo Y."/>
            <person name="Wan H."/>
            <person name="Zhang X."/>
            <person name="Scossa F."/>
            <person name="Alseekh S."/>
            <person name="Zhang Q."/>
            <person name="Wang P."/>
            <person name="Xu L."/>
            <person name="Schmidt M.H."/>
            <person name="Jia X."/>
            <person name="Li D."/>
            <person name="Zhu A."/>
            <person name="Guo F."/>
            <person name="Chen W."/>
            <person name="Ni D."/>
            <person name="Usadel B."/>
            <person name="Fernie A.R."/>
            <person name="Wen W."/>
        </authorList>
    </citation>
    <scope>NUCLEOTIDE SEQUENCE [LARGE SCALE GENOMIC DNA]</scope>
    <source>
        <strain evidence="3">cv. G240</strain>
    </source>
</reference>
<dbReference type="Proteomes" id="UP000593564">
    <property type="component" value="Unassembled WGS sequence"/>
</dbReference>
<feature type="region of interest" description="Disordered" evidence="1">
    <location>
        <begin position="69"/>
        <end position="159"/>
    </location>
</feature>
<gene>
    <name evidence="2" type="ORF">HYC85_016481</name>
</gene>
<name>A0A7J7GZR5_CAMSI</name>
<evidence type="ECO:0000313" key="3">
    <source>
        <dbReference type="Proteomes" id="UP000593564"/>
    </source>
</evidence>
<evidence type="ECO:0000256" key="1">
    <source>
        <dbReference type="SAM" id="MobiDB-lite"/>
    </source>
</evidence>
<feature type="region of interest" description="Disordered" evidence="1">
    <location>
        <begin position="1"/>
        <end position="25"/>
    </location>
</feature>
<proteinExistence type="predicted"/>
<dbReference type="PANTHER" id="PTHR36045:SF2">
    <property type="entry name" value="OS04G0558500 PROTEIN"/>
    <property type="match status" value="1"/>
</dbReference>
<comment type="caution">
    <text evidence="2">The sequence shown here is derived from an EMBL/GenBank/DDBJ whole genome shotgun (WGS) entry which is preliminary data.</text>
</comment>
<organism evidence="2 3">
    <name type="scientific">Camellia sinensis</name>
    <name type="common">Tea plant</name>
    <name type="synonym">Thea sinensis</name>
    <dbReference type="NCBI Taxonomy" id="4442"/>
    <lineage>
        <taxon>Eukaryota</taxon>
        <taxon>Viridiplantae</taxon>
        <taxon>Streptophyta</taxon>
        <taxon>Embryophyta</taxon>
        <taxon>Tracheophyta</taxon>
        <taxon>Spermatophyta</taxon>
        <taxon>Magnoliopsida</taxon>
        <taxon>eudicotyledons</taxon>
        <taxon>Gunneridae</taxon>
        <taxon>Pentapetalae</taxon>
        <taxon>asterids</taxon>
        <taxon>Ericales</taxon>
        <taxon>Theaceae</taxon>
        <taxon>Camellia</taxon>
    </lineage>
</organism>
<dbReference type="EMBL" id="JACBKZ010000007">
    <property type="protein sequence ID" value="KAF5946253.1"/>
    <property type="molecule type" value="Genomic_DNA"/>
</dbReference>
<accession>A0A7J7GZR5</accession>
<dbReference type="AlphaFoldDB" id="A0A7J7GZR5"/>
<sequence>MLNQIQTLSSEVGHNNENENEEEEVEKLEAEVKGMGEKIVEYRNSVPDQLKNALASTLVAQRPLLPTHLHHESLPQQSSAQEQALPCSTLPTNLGVDVGTPSAVSPAEPLKRRSGRLQALALSPTSSNPLTTTSTQKRGRGRGNKRKQQLASLDAGEPN</sequence>
<reference evidence="2 3" key="2">
    <citation type="submission" date="2020-07" db="EMBL/GenBank/DDBJ databases">
        <title>Genome assembly of wild tea tree DASZ reveals pedigree and selection history of tea varieties.</title>
        <authorList>
            <person name="Zhang W."/>
        </authorList>
    </citation>
    <scope>NUCLEOTIDE SEQUENCE [LARGE SCALE GENOMIC DNA]</scope>
    <source>
        <strain evidence="3">cv. G240</strain>
        <tissue evidence="2">Leaf</tissue>
    </source>
</reference>
<keyword evidence="3" id="KW-1185">Reference proteome</keyword>
<feature type="compositionally biased region" description="Low complexity" evidence="1">
    <location>
        <begin position="122"/>
        <end position="136"/>
    </location>
</feature>
<protein>
    <submittedName>
        <fullName evidence="2">Uncharacterized protein</fullName>
    </submittedName>
</protein>